<proteinExistence type="predicted"/>
<feature type="domain" description="Peptidase M60" evidence="1">
    <location>
        <begin position="1"/>
        <end position="141"/>
    </location>
</feature>
<keyword evidence="3" id="KW-1185">Reference proteome</keyword>
<dbReference type="InterPro" id="IPR031161">
    <property type="entry name" value="Peptidase_M60_dom"/>
</dbReference>
<dbReference type="OrthoDB" id="197688at2"/>
<evidence type="ECO:0000259" key="1">
    <source>
        <dbReference type="PROSITE" id="PS51723"/>
    </source>
</evidence>
<comment type="caution">
    <text evidence="2">The sequence shown here is derived from an EMBL/GenBank/DDBJ whole genome shotgun (WGS) entry which is preliminary data.</text>
</comment>
<protein>
    <recommendedName>
        <fullName evidence="1">Peptidase M60 domain-containing protein</fullName>
    </recommendedName>
</protein>
<accession>A0A2P6FDF3</accession>
<sequence>MNPNYSGIAKKHQQYIHIVNPDTGAGYASATNYHITFQNDTSAGADLFTSTSNNQWGLWHEIGHTYQTPQYQWNGLTEVTVNISALYVQQKLFNANRLDTPSQITKIKDHFAQSDQQRNFDDISDLFTKLAMFWQLQMAFGNNFYPTLSQYYRLLPFSDNPGTNVEKQQLFIEMTSQVSNCNLAPFL</sequence>
<evidence type="ECO:0000313" key="3">
    <source>
        <dbReference type="Proteomes" id="UP000031565"/>
    </source>
</evidence>
<dbReference type="Pfam" id="PF13402">
    <property type="entry name" value="Peptidase_M60"/>
    <property type="match status" value="1"/>
</dbReference>
<dbReference type="AlphaFoldDB" id="A0A2P6FDF3"/>
<dbReference type="EMBL" id="JTLV02000001">
    <property type="protein sequence ID" value="PQM31489.1"/>
    <property type="molecule type" value="Genomic_DNA"/>
</dbReference>
<reference evidence="2 3" key="1">
    <citation type="journal article" date="2015" name="MBio">
        <title>Genome sequence of the Drosophila melanogaster male-killing Spiroplasma strain MSRO endosymbiont.</title>
        <authorList>
            <person name="Paredes J.C."/>
            <person name="Herren J.K."/>
            <person name="Schupfer F."/>
            <person name="Marin R."/>
            <person name="Claverol S."/>
            <person name="Kuo C.H."/>
            <person name="Lemaitre B."/>
            <person name="Beven L."/>
        </authorList>
    </citation>
    <scope>NUCLEOTIDE SEQUENCE [LARGE SCALE GENOMIC DNA]</scope>
    <source>
        <strain evidence="2 3">MSRO</strain>
    </source>
</reference>
<dbReference type="Gene3D" id="1.10.390.30">
    <property type="entry name" value="Peptidase M60, enhancin-like domain 3"/>
    <property type="match status" value="1"/>
</dbReference>
<organism evidence="2 3">
    <name type="scientific">Spiroplasma poulsonii</name>
    <dbReference type="NCBI Taxonomy" id="2138"/>
    <lineage>
        <taxon>Bacteria</taxon>
        <taxon>Bacillati</taxon>
        <taxon>Mycoplasmatota</taxon>
        <taxon>Mollicutes</taxon>
        <taxon>Entomoplasmatales</taxon>
        <taxon>Spiroplasmataceae</taxon>
        <taxon>Spiroplasma</taxon>
    </lineage>
</organism>
<dbReference type="PANTHER" id="PTHR15730:SF5">
    <property type="entry name" value="SI:CH211-210B2.2-RELATED"/>
    <property type="match status" value="1"/>
</dbReference>
<dbReference type="PANTHER" id="PTHR15730">
    <property type="entry name" value="EXPERIMENTAL AUTOIMMUNE PROSTATITIS ANTIGEN 2-RELATED"/>
    <property type="match status" value="1"/>
</dbReference>
<dbReference type="STRING" id="2138.SMSRO_v1c12490"/>
<evidence type="ECO:0000313" key="2">
    <source>
        <dbReference type="EMBL" id="PQM31489.1"/>
    </source>
</evidence>
<dbReference type="PROSITE" id="PS51723">
    <property type="entry name" value="PEPTIDASE_M60"/>
    <property type="match status" value="1"/>
</dbReference>
<dbReference type="Proteomes" id="UP000031565">
    <property type="component" value="Unassembled WGS sequence"/>
</dbReference>
<dbReference type="RefSeq" id="WP_040093604.1">
    <property type="nucleotide sequence ID" value="NZ_CM020866.1"/>
</dbReference>
<dbReference type="InterPro" id="IPR042279">
    <property type="entry name" value="Pep_M60_3"/>
</dbReference>
<name>A0A2P6FDF3_9MOLU</name>
<dbReference type="Gene3D" id="3.40.390.80">
    <property type="entry name" value="Peptidase M60, enhancin-like domain 2"/>
    <property type="match status" value="1"/>
</dbReference>
<gene>
    <name evidence="2" type="ORF">SMSRO_SF013240</name>
</gene>
<dbReference type="InterPro" id="IPR051244">
    <property type="entry name" value="TCAF"/>
</dbReference>